<proteinExistence type="predicted"/>
<dbReference type="SUPFAM" id="SSF49452">
    <property type="entry name" value="Starch-binding domain-like"/>
    <property type="match status" value="1"/>
</dbReference>
<evidence type="ECO:0000256" key="7">
    <source>
        <dbReference type="SAM" id="MobiDB-lite"/>
    </source>
</evidence>
<dbReference type="Pfam" id="PF13620">
    <property type="entry name" value="CarboxypepD_reg"/>
    <property type="match status" value="1"/>
</dbReference>
<sequence>MKHIIKTAPFKRTLIAATLMSALAATEVMADATTGHIAGQTISYSDQPVQGVEISIVNINTGYSRTISSDKDGKYRFPLLPSGTYNIYAVKDGFMVTEQENVAVGVGGKTLINLAMNEEGIETIEVRASQIIAIDTTKTESGLVISKDELELLPVPRDINSVALLAAGNNKGDDAFGNLVSFGGSSVAENAYYIDGINITDVRTGLGQSQLPWEMYESFEVKTGGFSAEYGRAVGIISATTKSGSNEFHGGVNARYIPDSLRENRPDVKRTDIGSELYGTEYFSINHGRTYEKVDLDIWASGYIVEDKLFFYAIYNPLFETRENASLWRYTETDSNDAIWATKFNWNISDDHRLDLTYFNDERDYEISTDPYDLTNKIIGSYYFIPSLNGEDRNHGRVVTPVVGNNHTSYEQKQGGENYSLKYTGYLTDDFTMTAMLGHNETQTSNRSLNNEGQSRIVDSNTGIILHGPSISSYGTSRDTRDQYRVDFDYYWQDHTFRFGVDIENMEAYENRDAYGQGSYTFAIGNDNLIDFLEGNTDVVYQQDSKVVQSVDFNNNGTYETENFALYVQDEWQITDNIVLNLGLRYDEFTNKNINGDEFIEMDGQIAPRLALSWDVFGDGESKFTASYGRFYLPVATNTNIRLAGEERYVISRDLQLDAIPASEFENIADILGSSEMDLIAADGTLKDTRRLVDENIEPMYQDEFMLSYEQSIEGFVWGIRGTYRELGESIEDVTAQHGLSDYLKEEFGEDCAACAGDQAAMYVLTNPGSDLSIWVDTDDYIDGDGNLVEGPLDARKFNIPNEYMGYPEAERKYLAWDLKFERRWADDYTFSAKYTWAHSWGNTEGLVDSDIGQSDSGATQSFDYAGVMDHAYGDLPNDRRHTFKLTGAYAITDDWIVGLNATWQTGRPNNCFGYHPTPGAVPAIYGPTSFYCEEEVIDPDSDPENPEYIAESQPSPRGSKGRTPNTFVLDLSLTYRTEIYGYETSAQLQVQNLFNEITATRYFETGEVNDLVLPKLKELNPDMVANTHPDYGLVTQTTQPRYVEFSVSAKF</sequence>
<feature type="compositionally biased region" description="Acidic residues" evidence="7">
    <location>
        <begin position="937"/>
        <end position="946"/>
    </location>
</feature>
<evidence type="ECO:0000256" key="5">
    <source>
        <dbReference type="ARBA" id="ARBA00023136"/>
    </source>
</evidence>
<evidence type="ECO:0000256" key="6">
    <source>
        <dbReference type="ARBA" id="ARBA00023237"/>
    </source>
</evidence>
<dbReference type="PANTHER" id="PTHR30069:SF46">
    <property type="entry name" value="OAR PROTEIN"/>
    <property type="match status" value="1"/>
</dbReference>
<feature type="signal peptide" evidence="8">
    <location>
        <begin position="1"/>
        <end position="30"/>
    </location>
</feature>
<evidence type="ECO:0000256" key="2">
    <source>
        <dbReference type="ARBA" id="ARBA00022448"/>
    </source>
</evidence>
<dbReference type="Proteomes" id="UP001258994">
    <property type="component" value="Chromosome"/>
</dbReference>
<dbReference type="Gene3D" id="2.40.170.20">
    <property type="entry name" value="TonB-dependent receptor, beta-barrel domain"/>
    <property type="match status" value="2"/>
</dbReference>
<organism evidence="11 12">
    <name type="scientific">Thalassotalea psychrophila</name>
    <dbReference type="NCBI Taxonomy" id="3065647"/>
    <lineage>
        <taxon>Bacteria</taxon>
        <taxon>Pseudomonadati</taxon>
        <taxon>Pseudomonadota</taxon>
        <taxon>Gammaproteobacteria</taxon>
        <taxon>Alteromonadales</taxon>
        <taxon>Colwelliaceae</taxon>
        <taxon>Thalassotalea</taxon>
    </lineage>
</organism>
<evidence type="ECO:0000259" key="10">
    <source>
        <dbReference type="Pfam" id="PF25183"/>
    </source>
</evidence>
<protein>
    <submittedName>
        <fullName evidence="11">TonB-dependent receptor</fullName>
    </submittedName>
</protein>
<feature type="chain" id="PRO_5045466658" evidence="8">
    <location>
        <begin position="31"/>
        <end position="1052"/>
    </location>
</feature>
<keyword evidence="3" id="KW-1134">Transmembrane beta strand</keyword>
<feature type="domain" description="TonB-dependent receptor plug" evidence="9">
    <location>
        <begin position="144"/>
        <end position="232"/>
    </location>
</feature>
<reference evidence="12" key="1">
    <citation type="submission" date="2023-09" db="EMBL/GenBank/DDBJ databases">
        <authorList>
            <person name="Li S."/>
            <person name="Li X."/>
            <person name="Zhang C."/>
            <person name="Zhao Z."/>
        </authorList>
    </citation>
    <scope>NUCLEOTIDE SEQUENCE [LARGE SCALE GENOMIC DNA]</scope>
    <source>
        <strain evidence="12">SQ149</strain>
    </source>
</reference>
<gene>
    <name evidence="11" type="ORF">RGQ13_06195</name>
</gene>
<accession>A0ABY9U0V7</accession>
<dbReference type="SUPFAM" id="SSF56935">
    <property type="entry name" value="Porins"/>
    <property type="match status" value="1"/>
</dbReference>
<evidence type="ECO:0000313" key="11">
    <source>
        <dbReference type="EMBL" id="WNC73580.1"/>
    </source>
</evidence>
<feature type="domain" description="TonB-dependent transporter Oar-like beta-barrel" evidence="10">
    <location>
        <begin position="603"/>
        <end position="998"/>
    </location>
</feature>
<keyword evidence="11" id="KW-0675">Receptor</keyword>
<dbReference type="Pfam" id="PF25183">
    <property type="entry name" value="OMP_b-brl_4"/>
    <property type="match status" value="2"/>
</dbReference>
<evidence type="ECO:0000313" key="12">
    <source>
        <dbReference type="Proteomes" id="UP001258994"/>
    </source>
</evidence>
<evidence type="ECO:0000256" key="4">
    <source>
        <dbReference type="ARBA" id="ARBA00022692"/>
    </source>
</evidence>
<evidence type="ECO:0000256" key="8">
    <source>
        <dbReference type="SAM" id="SignalP"/>
    </source>
</evidence>
<dbReference type="InterPro" id="IPR057601">
    <property type="entry name" value="Oar-like_b-barrel"/>
</dbReference>
<feature type="domain" description="TonB-dependent transporter Oar-like beta-barrel" evidence="10">
    <location>
        <begin position="328"/>
        <end position="590"/>
    </location>
</feature>
<dbReference type="InterPro" id="IPR013784">
    <property type="entry name" value="Carb-bd-like_fold"/>
</dbReference>
<dbReference type="RefSeq" id="WP_348392692.1">
    <property type="nucleotide sequence ID" value="NZ_CP134145.1"/>
</dbReference>
<keyword evidence="8" id="KW-0732">Signal</keyword>
<feature type="region of interest" description="Disordered" evidence="7">
    <location>
        <begin position="937"/>
        <end position="964"/>
    </location>
</feature>
<dbReference type="Gene3D" id="2.60.40.1120">
    <property type="entry name" value="Carboxypeptidase-like, regulatory domain"/>
    <property type="match status" value="1"/>
</dbReference>
<dbReference type="Pfam" id="PF07715">
    <property type="entry name" value="Plug"/>
    <property type="match status" value="1"/>
</dbReference>
<keyword evidence="12" id="KW-1185">Reference proteome</keyword>
<keyword evidence="2" id="KW-0813">Transport</keyword>
<comment type="subcellular location">
    <subcellularLocation>
        <location evidence="1">Cell outer membrane</location>
        <topology evidence="1">Multi-pass membrane protein</topology>
    </subcellularLocation>
</comment>
<evidence type="ECO:0000256" key="1">
    <source>
        <dbReference type="ARBA" id="ARBA00004571"/>
    </source>
</evidence>
<dbReference type="InterPro" id="IPR039426">
    <property type="entry name" value="TonB-dep_rcpt-like"/>
</dbReference>
<keyword evidence="5" id="KW-0472">Membrane</keyword>
<keyword evidence="6" id="KW-0998">Cell outer membrane</keyword>
<dbReference type="InterPro" id="IPR037066">
    <property type="entry name" value="Plug_dom_sf"/>
</dbReference>
<dbReference type="PANTHER" id="PTHR30069">
    <property type="entry name" value="TONB-DEPENDENT OUTER MEMBRANE RECEPTOR"/>
    <property type="match status" value="1"/>
</dbReference>
<dbReference type="InterPro" id="IPR012910">
    <property type="entry name" value="Plug_dom"/>
</dbReference>
<keyword evidence="4" id="KW-0812">Transmembrane</keyword>
<evidence type="ECO:0000259" key="9">
    <source>
        <dbReference type="Pfam" id="PF07715"/>
    </source>
</evidence>
<evidence type="ECO:0000256" key="3">
    <source>
        <dbReference type="ARBA" id="ARBA00022452"/>
    </source>
</evidence>
<dbReference type="InterPro" id="IPR036942">
    <property type="entry name" value="Beta-barrel_TonB_sf"/>
</dbReference>
<name>A0ABY9U0V7_9GAMM</name>
<feature type="compositionally biased region" description="Polar residues" evidence="7">
    <location>
        <begin position="953"/>
        <end position="964"/>
    </location>
</feature>
<dbReference type="Gene3D" id="2.170.130.10">
    <property type="entry name" value="TonB-dependent receptor, plug domain"/>
    <property type="match status" value="1"/>
</dbReference>
<dbReference type="EMBL" id="CP134145">
    <property type="protein sequence ID" value="WNC73580.1"/>
    <property type="molecule type" value="Genomic_DNA"/>
</dbReference>